<dbReference type="GO" id="GO:0005524">
    <property type="term" value="F:ATP binding"/>
    <property type="evidence" value="ECO:0007669"/>
    <property type="project" value="UniProtKB-KW"/>
</dbReference>
<dbReference type="SUPFAM" id="SSF52210">
    <property type="entry name" value="Succinyl-CoA synthetase domains"/>
    <property type="match status" value="2"/>
</dbReference>
<dbReference type="Proteomes" id="UP000070250">
    <property type="component" value="Chromosome"/>
</dbReference>
<dbReference type="AlphaFoldDB" id="A0A127FAW9"/>
<dbReference type="InterPro" id="IPR032875">
    <property type="entry name" value="Succ_CoA_lig_flav_dom"/>
</dbReference>
<dbReference type="SMART" id="SM00881">
    <property type="entry name" value="CoA_binding"/>
    <property type="match status" value="1"/>
</dbReference>
<dbReference type="InterPro" id="IPR013815">
    <property type="entry name" value="ATP_grasp_subdomain_1"/>
</dbReference>
<protein>
    <recommendedName>
        <fullName evidence="5">CoA-binding domain-containing protein</fullName>
    </recommendedName>
</protein>
<dbReference type="PANTHER" id="PTHR43334:SF1">
    <property type="entry name" value="3-HYDROXYPROPIONATE--COA LIGASE [ADP-FORMING]"/>
    <property type="match status" value="1"/>
</dbReference>
<dbReference type="RefSeq" id="WP_157071759.1">
    <property type="nucleotide sequence ID" value="NZ_CP011971.1"/>
</dbReference>
<keyword evidence="3" id="KW-0067">ATP-binding</keyword>
<evidence type="ECO:0000313" key="7">
    <source>
        <dbReference type="Proteomes" id="UP000070250"/>
    </source>
</evidence>
<reference evidence="6 7" key="1">
    <citation type="submission" date="2015-06" db="EMBL/GenBank/DDBJ databases">
        <title>A Comprehensive Approach to Explore the Metabolic and Phylogenetic Diversity of Bacterial Steroid Degradation in the Environment: Testosterone as an Example.</title>
        <authorList>
            <person name="Yang F.-C."/>
            <person name="Chen Y.-L."/>
            <person name="Yu C.-P."/>
            <person name="Tang S.-L."/>
            <person name="Wang P.-H."/>
            <person name="Ismail W."/>
            <person name="Wang C.-H."/>
            <person name="Yang C.-Y."/>
            <person name="Chiang Y.-R."/>
        </authorList>
    </citation>
    <scope>NUCLEOTIDE SEQUENCE [LARGE SCALE GENOMIC DNA]</scope>
    <source>
        <strain evidence="6 7">DSM 18526</strain>
    </source>
</reference>
<dbReference type="Gene3D" id="3.30.1490.20">
    <property type="entry name" value="ATP-grasp fold, A domain"/>
    <property type="match status" value="1"/>
</dbReference>
<dbReference type="Gene3D" id="3.30.470.20">
    <property type="entry name" value="ATP-grasp fold, B domain"/>
    <property type="match status" value="1"/>
</dbReference>
<dbReference type="Gene3D" id="3.40.50.720">
    <property type="entry name" value="NAD(P)-binding Rossmann-like Domain"/>
    <property type="match status" value="1"/>
</dbReference>
<dbReference type="Pfam" id="PF13607">
    <property type="entry name" value="Succ_CoA_lig"/>
    <property type="match status" value="1"/>
</dbReference>
<dbReference type="EMBL" id="CP011971">
    <property type="protein sequence ID" value="AMN47562.1"/>
    <property type="molecule type" value="Genomic_DNA"/>
</dbReference>
<dbReference type="InterPro" id="IPR051538">
    <property type="entry name" value="Acyl-CoA_Synth/Transferase"/>
</dbReference>
<dbReference type="InterPro" id="IPR016102">
    <property type="entry name" value="Succinyl-CoA_synth-like"/>
</dbReference>
<dbReference type="PATRIC" id="fig|465721.4.peg.2279"/>
<name>A0A127FAW9_STEDE</name>
<evidence type="ECO:0000259" key="5">
    <source>
        <dbReference type="SMART" id="SM00881"/>
    </source>
</evidence>
<dbReference type="FunFam" id="3.30.1490.20:FF:000020">
    <property type="entry name" value="Protein lysine acetyltransferase"/>
    <property type="match status" value="1"/>
</dbReference>
<dbReference type="GO" id="GO:0016874">
    <property type="term" value="F:ligase activity"/>
    <property type="evidence" value="ECO:0007669"/>
    <property type="project" value="UniProtKB-KW"/>
</dbReference>
<dbReference type="InterPro" id="IPR003781">
    <property type="entry name" value="CoA-bd"/>
</dbReference>
<evidence type="ECO:0000256" key="3">
    <source>
        <dbReference type="ARBA" id="ARBA00022840"/>
    </source>
</evidence>
<dbReference type="PANTHER" id="PTHR43334">
    <property type="entry name" value="ACETATE--COA LIGASE [ADP-FORMING]"/>
    <property type="match status" value="1"/>
</dbReference>
<comment type="similarity">
    <text evidence="4">In the N-terminal section; belongs to the acetate CoA ligase alpha subunit family.</text>
</comment>
<accession>A0A127FAW9</accession>
<evidence type="ECO:0000256" key="1">
    <source>
        <dbReference type="ARBA" id="ARBA00022598"/>
    </source>
</evidence>
<keyword evidence="1" id="KW-0436">Ligase</keyword>
<dbReference type="Pfam" id="PF13549">
    <property type="entry name" value="ATP-grasp_5"/>
    <property type="match status" value="1"/>
</dbReference>
<evidence type="ECO:0000256" key="4">
    <source>
        <dbReference type="ARBA" id="ARBA00060888"/>
    </source>
</evidence>
<organism evidence="6 7">
    <name type="scientific">Steroidobacter denitrificans</name>
    <dbReference type="NCBI Taxonomy" id="465721"/>
    <lineage>
        <taxon>Bacteria</taxon>
        <taxon>Pseudomonadati</taxon>
        <taxon>Pseudomonadota</taxon>
        <taxon>Gammaproteobacteria</taxon>
        <taxon>Steroidobacterales</taxon>
        <taxon>Steroidobacteraceae</taxon>
        <taxon>Steroidobacter</taxon>
    </lineage>
</organism>
<keyword evidence="2" id="KW-0547">Nucleotide-binding</keyword>
<gene>
    <name evidence="6" type="ORF">ACG33_10725</name>
</gene>
<dbReference type="SUPFAM" id="SSF51735">
    <property type="entry name" value="NAD(P)-binding Rossmann-fold domains"/>
    <property type="match status" value="1"/>
</dbReference>
<dbReference type="KEGG" id="sdf:ACG33_10725"/>
<dbReference type="Pfam" id="PF13380">
    <property type="entry name" value="CoA_binding_2"/>
    <property type="match status" value="1"/>
</dbReference>
<evidence type="ECO:0000313" key="6">
    <source>
        <dbReference type="EMBL" id="AMN47562.1"/>
    </source>
</evidence>
<dbReference type="SUPFAM" id="SSF56059">
    <property type="entry name" value="Glutathione synthetase ATP-binding domain-like"/>
    <property type="match status" value="1"/>
</dbReference>
<feature type="domain" description="CoA-binding" evidence="5">
    <location>
        <begin position="13"/>
        <end position="107"/>
    </location>
</feature>
<evidence type="ECO:0000256" key="2">
    <source>
        <dbReference type="ARBA" id="ARBA00022741"/>
    </source>
</evidence>
<sequence length="709" mass="74303">MKNIDRRALLQRLFYPHSVALVGASERSPWSQMLHANFQSTGFDGPIYAVNKGGVDAHGYPGFVSCRAIGAPVDIAFVFVPAEAMQDTFEDLIAAGIRAAVILTSGFAETSEAGARLQDWLVGRAREADVVILGPNCLGYANLAIRAPLTPIPIHPPLLKGRVALVSQSGATNSEIADMAHDLNVGLSLYVATGNEAMVDIAACVDFLVDDANTEVIMVFAETIRDTATFRAAAERALAAKKAIVMLKVGSSALTAQVAAAHTGSLVGDDRIFSAACEQLGVIRVYSVEELIVTASLLAHTGPLATPGVGIVSISGGACTLVADRAEVYGVDLPAFSSATKAALTQAVPLASDPINPFDITGLAVRDPSLFESVIEAIAGESTIGFVGAIYSLPWNEKWQQVPQLESIGRAFAKLDKPCALLNQFLRPQTQKSRDILAATGIPAAFGGIEEVLRALGHVKKWSARVLEHAPTRPMAVTVPTSERPMSEREVLDFLSRYGVPVIPTRIAATREDAVAIAAALAVPVALKIASPDIAHKTDVGGVKLNILGDAAVADAYDTILASVVKAAPQARIEGVLVSPMRSGGLEILVGIVRDPQWGPVLAVGLGGIWVEALADTRLALLPVASVQVKDMLRSLRAAKLLAGFRGALPVDLDRLAEIVAAIGDAALALGDHLETLEVNPLWINGGEIEALDGLVVWASTSVVSTAAH</sequence>
<proteinExistence type="inferred from homology"/>
<dbReference type="Gene3D" id="3.40.50.261">
    <property type="entry name" value="Succinyl-CoA synthetase domains"/>
    <property type="match status" value="2"/>
</dbReference>
<dbReference type="OrthoDB" id="9807426at2"/>
<dbReference type="InterPro" id="IPR036291">
    <property type="entry name" value="NAD(P)-bd_dom_sf"/>
</dbReference>
<keyword evidence="7" id="KW-1185">Reference proteome</keyword>
<dbReference type="STRING" id="465721.ACG33_10725"/>